<dbReference type="AlphaFoldDB" id="S8BE14"/>
<protein>
    <recommendedName>
        <fullName evidence="1">F-box domain-containing protein</fullName>
    </recommendedName>
</protein>
<evidence type="ECO:0000313" key="2">
    <source>
        <dbReference type="EMBL" id="EPS37488.1"/>
    </source>
</evidence>
<dbReference type="InterPro" id="IPR036047">
    <property type="entry name" value="F-box-like_dom_sf"/>
</dbReference>
<comment type="caution">
    <text evidence="2">The sequence shown here is derived from an EMBL/GenBank/DDBJ whole genome shotgun (WGS) entry which is preliminary data.</text>
</comment>
<dbReference type="OrthoDB" id="3800738at2759"/>
<organism evidence="2 3">
    <name type="scientific">Dactylellina haptotyla (strain CBS 200.50)</name>
    <name type="common">Nematode-trapping fungus</name>
    <name type="synonym">Monacrosporium haptotylum</name>
    <dbReference type="NCBI Taxonomy" id="1284197"/>
    <lineage>
        <taxon>Eukaryota</taxon>
        <taxon>Fungi</taxon>
        <taxon>Dikarya</taxon>
        <taxon>Ascomycota</taxon>
        <taxon>Pezizomycotina</taxon>
        <taxon>Orbiliomycetes</taxon>
        <taxon>Orbiliales</taxon>
        <taxon>Orbiliaceae</taxon>
        <taxon>Dactylellina</taxon>
    </lineage>
</organism>
<accession>S8BE14</accession>
<sequence>MAEPTNSYSSASDLPVEILELILLNVPPLSLITNFRLVCKTWNSLLETSASLKYYATTGLYLDCAPKPSDRPSRISNLPIVTPLAFDILEIFWRKLIQITIDLRTKAEFPISDDNEANPSSNKESSHPELHLPVRPHFMALETLYLQFLPLSSKYPLLHPSLQLCSYISGWKNYRPFPLISEPIEIEEIKNTAFHKSHFTDFVGAAILPPSGATLQHLCADLCHTVHTFQPQIGYSGYVAESDYIDEKTGNIKAYVVFKIWVSSAEYDKYRWSQVVKFANYPPYRPCWIGKSNVHDFRVL</sequence>
<dbReference type="EMBL" id="AQGS01000635">
    <property type="protein sequence ID" value="EPS37488.1"/>
    <property type="molecule type" value="Genomic_DNA"/>
</dbReference>
<keyword evidence="3" id="KW-1185">Reference proteome</keyword>
<feature type="domain" description="F-box" evidence="1">
    <location>
        <begin position="8"/>
        <end position="55"/>
    </location>
</feature>
<reference evidence="2 3" key="1">
    <citation type="journal article" date="2013" name="PLoS Genet.">
        <title>Genomic mechanisms accounting for the adaptation to parasitism in nematode-trapping fungi.</title>
        <authorList>
            <person name="Meerupati T."/>
            <person name="Andersson K.M."/>
            <person name="Friman E."/>
            <person name="Kumar D."/>
            <person name="Tunlid A."/>
            <person name="Ahren D."/>
        </authorList>
    </citation>
    <scope>NUCLEOTIDE SEQUENCE [LARGE SCALE GENOMIC DNA]</scope>
    <source>
        <strain evidence="2 3">CBS 200.50</strain>
    </source>
</reference>
<evidence type="ECO:0000313" key="3">
    <source>
        <dbReference type="Proteomes" id="UP000015100"/>
    </source>
</evidence>
<evidence type="ECO:0000259" key="1">
    <source>
        <dbReference type="PROSITE" id="PS50181"/>
    </source>
</evidence>
<dbReference type="Proteomes" id="UP000015100">
    <property type="component" value="Unassembled WGS sequence"/>
</dbReference>
<dbReference type="InterPro" id="IPR001810">
    <property type="entry name" value="F-box_dom"/>
</dbReference>
<dbReference type="HOGENOM" id="CLU_927556_0_0_1"/>
<dbReference type="SUPFAM" id="SSF81383">
    <property type="entry name" value="F-box domain"/>
    <property type="match status" value="1"/>
</dbReference>
<proteinExistence type="predicted"/>
<dbReference type="PROSITE" id="PS50181">
    <property type="entry name" value="FBOX"/>
    <property type="match status" value="1"/>
</dbReference>
<dbReference type="SMART" id="SM00256">
    <property type="entry name" value="FBOX"/>
    <property type="match status" value="1"/>
</dbReference>
<dbReference type="Gene3D" id="1.20.1280.50">
    <property type="match status" value="1"/>
</dbReference>
<reference evidence="3" key="2">
    <citation type="submission" date="2013-04" db="EMBL/GenBank/DDBJ databases">
        <title>Genomic mechanisms accounting for the adaptation to parasitism in nematode-trapping fungi.</title>
        <authorList>
            <person name="Ahren D.G."/>
        </authorList>
    </citation>
    <scope>NUCLEOTIDE SEQUENCE [LARGE SCALE GENOMIC DNA]</scope>
    <source>
        <strain evidence="3">CBS 200.50</strain>
    </source>
</reference>
<name>S8BE14_DACHA</name>
<gene>
    <name evidence="2" type="ORF">H072_8773</name>
</gene>
<dbReference type="Pfam" id="PF00646">
    <property type="entry name" value="F-box"/>
    <property type="match status" value="1"/>
</dbReference>